<dbReference type="Proteomes" id="UP001144612">
    <property type="component" value="Unassembled WGS sequence"/>
</dbReference>
<dbReference type="Pfam" id="PF00675">
    <property type="entry name" value="Peptidase_M16"/>
    <property type="match status" value="1"/>
</dbReference>
<proteinExistence type="inferred from homology"/>
<feature type="domain" description="Peptidase M16 N-terminal" evidence="4">
    <location>
        <begin position="25"/>
        <end position="157"/>
    </location>
</feature>
<keyword evidence="3" id="KW-0175">Coiled coil</keyword>
<dbReference type="SUPFAM" id="SSF63411">
    <property type="entry name" value="LuxS/MPP-like metallohydrolase"/>
    <property type="match status" value="2"/>
</dbReference>
<evidence type="ECO:0000259" key="5">
    <source>
        <dbReference type="Pfam" id="PF05193"/>
    </source>
</evidence>
<organism evidence="6 7">
    <name type="scientific">Clostridium brassicae</name>
    <dbReference type="NCBI Taxonomy" id="2999072"/>
    <lineage>
        <taxon>Bacteria</taxon>
        <taxon>Bacillati</taxon>
        <taxon>Bacillota</taxon>
        <taxon>Clostridia</taxon>
        <taxon>Eubacteriales</taxon>
        <taxon>Clostridiaceae</taxon>
        <taxon>Clostridium</taxon>
    </lineage>
</organism>
<feature type="domain" description="Peptidase M16 C-terminal" evidence="5">
    <location>
        <begin position="163"/>
        <end position="325"/>
    </location>
</feature>
<dbReference type="InterPro" id="IPR007863">
    <property type="entry name" value="Peptidase_M16_C"/>
</dbReference>
<dbReference type="Pfam" id="PF05193">
    <property type="entry name" value="Peptidase_M16_C"/>
    <property type="match status" value="1"/>
</dbReference>
<gene>
    <name evidence="6" type="ORF">OW729_15775</name>
</gene>
<dbReference type="PANTHER" id="PTHR11851:SF49">
    <property type="entry name" value="MITOCHONDRIAL-PROCESSING PEPTIDASE SUBUNIT ALPHA"/>
    <property type="match status" value="1"/>
</dbReference>
<dbReference type="InterPro" id="IPR011765">
    <property type="entry name" value="Pept_M16_N"/>
</dbReference>
<name>A0ABT4DGD0_9CLOT</name>
<dbReference type="InterPro" id="IPR011249">
    <property type="entry name" value="Metalloenz_LuxS/M16"/>
</dbReference>
<dbReference type="RefSeq" id="WP_268062515.1">
    <property type="nucleotide sequence ID" value="NZ_JAPQFJ010000019.1"/>
</dbReference>
<sequence>MIQHKMNNGINVQYVKRSGNITSFCIGFNAGALVEDENELGLAHIVEHMVFKGTKNRSEEEINNCCDDIFGFHNAMTNYPYVIYYGTTMSSDFEKGFEVYSDIILNPLFNEEGFNEEKAVILEELKEWKDDTYQNCEDELFYNAFNKRRIKNLIIGTEKNIRNFTVSDTKNFYKKHYAPKNCSISVVSSLEFEEIKKVIEKYFGGFENDYVYEEKKYYEPNNEGIFYKIIKGLNGAKIQYCFPIHELNDKEVKLLKVFNNKFGEGISSILYDEIRTKYGLVYDISSNIKNEKGIKLFTIRLGTSNDNIEKVIKIINKKIEEIKNQTQILNIQSVNKIIKNINLKKELSLERAIELAKMVTTHKIMYNSIEGIFSEFDDVKIEENEILSIVKKVLKSPSIQVLKPEEKV</sequence>
<keyword evidence="7" id="KW-1185">Reference proteome</keyword>
<evidence type="ECO:0000259" key="4">
    <source>
        <dbReference type="Pfam" id="PF00675"/>
    </source>
</evidence>
<evidence type="ECO:0000256" key="3">
    <source>
        <dbReference type="SAM" id="Coils"/>
    </source>
</evidence>
<evidence type="ECO:0000313" key="6">
    <source>
        <dbReference type="EMBL" id="MCY6960079.1"/>
    </source>
</evidence>
<dbReference type="InterPro" id="IPR001431">
    <property type="entry name" value="Pept_M16_Zn_BS"/>
</dbReference>
<dbReference type="InterPro" id="IPR050361">
    <property type="entry name" value="MPP/UQCRC_Complex"/>
</dbReference>
<dbReference type="EMBL" id="JAPQFJ010000019">
    <property type="protein sequence ID" value="MCY6960079.1"/>
    <property type="molecule type" value="Genomic_DNA"/>
</dbReference>
<evidence type="ECO:0000256" key="2">
    <source>
        <dbReference type="RuleBase" id="RU004447"/>
    </source>
</evidence>
<reference evidence="6" key="1">
    <citation type="submission" date="2022-12" db="EMBL/GenBank/DDBJ databases">
        <title>Clostridium sp. nov., isolated from industrial wastewater.</title>
        <authorList>
            <person name="Jiayan W."/>
        </authorList>
    </citation>
    <scope>NUCLEOTIDE SEQUENCE</scope>
    <source>
        <strain evidence="6">ZC22-4</strain>
    </source>
</reference>
<dbReference type="PANTHER" id="PTHR11851">
    <property type="entry name" value="METALLOPROTEASE"/>
    <property type="match status" value="1"/>
</dbReference>
<dbReference type="Gene3D" id="3.30.830.10">
    <property type="entry name" value="Metalloenzyme, LuxS/M16 peptidase-like"/>
    <property type="match status" value="2"/>
</dbReference>
<evidence type="ECO:0000256" key="1">
    <source>
        <dbReference type="ARBA" id="ARBA00007261"/>
    </source>
</evidence>
<comment type="similarity">
    <text evidence="1 2">Belongs to the peptidase M16 family.</text>
</comment>
<feature type="coiled-coil region" evidence="3">
    <location>
        <begin position="305"/>
        <end position="332"/>
    </location>
</feature>
<dbReference type="PROSITE" id="PS00143">
    <property type="entry name" value="INSULINASE"/>
    <property type="match status" value="1"/>
</dbReference>
<evidence type="ECO:0000313" key="7">
    <source>
        <dbReference type="Proteomes" id="UP001144612"/>
    </source>
</evidence>
<comment type="caution">
    <text evidence="6">The sequence shown here is derived from an EMBL/GenBank/DDBJ whole genome shotgun (WGS) entry which is preliminary data.</text>
</comment>
<protein>
    <submittedName>
        <fullName evidence="6">Pitrilysin family protein</fullName>
    </submittedName>
</protein>
<accession>A0ABT4DGD0</accession>